<comment type="caution">
    <text evidence="1">The sequence shown here is derived from an EMBL/GenBank/DDBJ whole genome shotgun (WGS) entry which is preliminary data.</text>
</comment>
<accession>A0A3S5AUJ1</accession>
<dbReference type="AlphaFoldDB" id="A0A3S5AUJ1"/>
<reference evidence="1" key="1">
    <citation type="submission" date="2018-11" db="EMBL/GenBank/DDBJ databases">
        <authorList>
            <consortium name="Pathogen Informatics"/>
        </authorList>
    </citation>
    <scope>NUCLEOTIDE SEQUENCE</scope>
</reference>
<evidence type="ECO:0000313" key="1">
    <source>
        <dbReference type="EMBL" id="VEL25660.1"/>
    </source>
</evidence>
<dbReference type="Proteomes" id="UP000784294">
    <property type="component" value="Unassembled WGS sequence"/>
</dbReference>
<evidence type="ECO:0000313" key="2">
    <source>
        <dbReference type="Proteomes" id="UP000784294"/>
    </source>
</evidence>
<gene>
    <name evidence="1" type="ORF">PXEA_LOCUS19100</name>
</gene>
<proteinExistence type="predicted"/>
<dbReference type="EMBL" id="CAAALY010075476">
    <property type="protein sequence ID" value="VEL25660.1"/>
    <property type="molecule type" value="Genomic_DNA"/>
</dbReference>
<name>A0A3S5AUJ1_9PLAT</name>
<organism evidence="1 2">
    <name type="scientific">Protopolystoma xenopodis</name>
    <dbReference type="NCBI Taxonomy" id="117903"/>
    <lineage>
        <taxon>Eukaryota</taxon>
        <taxon>Metazoa</taxon>
        <taxon>Spiralia</taxon>
        <taxon>Lophotrochozoa</taxon>
        <taxon>Platyhelminthes</taxon>
        <taxon>Monogenea</taxon>
        <taxon>Polyopisthocotylea</taxon>
        <taxon>Polystomatidea</taxon>
        <taxon>Polystomatidae</taxon>
        <taxon>Protopolystoma</taxon>
    </lineage>
</organism>
<protein>
    <submittedName>
        <fullName evidence="1">Uncharacterized protein</fullName>
    </submittedName>
</protein>
<feature type="non-terminal residue" evidence="1">
    <location>
        <position position="54"/>
    </location>
</feature>
<keyword evidence="2" id="KW-1185">Reference proteome</keyword>
<sequence length="54" mass="6052">MIVFMAISLSVVEWMPLIKPSLFTSPPCIFKSAHAIRGKFTDSSPSNLILIRFL</sequence>